<organism evidence="1 2">
    <name type="scientific">Boletus edulis BED1</name>
    <dbReference type="NCBI Taxonomy" id="1328754"/>
    <lineage>
        <taxon>Eukaryota</taxon>
        <taxon>Fungi</taxon>
        <taxon>Dikarya</taxon>
        <taxon>Basidiomycota</taxon>
        <taxon>Agaricomycotina</taxon>
        <taxon>Agaricomycetes</taxon>
        <taxon>Agaricomycetidae</taxon>
        <taxon>Boletales</taxon>
        <taxon>Boletineae</taxon>
        <taxon>Boletaceae</taxon>
        <taxon>Boletoideae</taxon>
        <taxon>Boletus</taxon>
    </lineage>
</organism>
<evidence type="ECO:0000313" key="2">
    <source>
        <dbReference type="Proteomes" id="UP001194468"/>
    </source>
</evidence>
<evidence type="ECO:0000313" key="1">
    <source>
        <dbReference type="EMBL" id="KAF8427987.1"/>
    </source>
</evidence>
<accession>A0AAD4BGP7</accession>
<name>A0AAD4BGP7_BOLED</name>
<comment type="caution">
    <text evidence="1">The sequence shown here is derived from an EMBL/GenBank/DDBJ whole genome shotgun (WGS) entry which is preliminary data.</text>
</comment>
<dbReference type="AlphaFoldDB" id="A0AAD4BGP7"/>
<reference evidence="1" key="2">
    <citation type="journal article" date="2020" name="Nat. Commun.">
        <title>Large-scale genome sequencing of mycorrhizal fungi provides insights into the early evolution of symbiotic traits.</title>
        <authorList>
            <person name="Miyauchi S."/>
            <person name="Kiss E."/>
            <person name="Kuo A."/>
            <person name="Drula E."/>
            <person name="Kohler A."/>
            <person name="Sanchez-Garcia M."/>
            <person name="Morin E."/>
            <person name="Andreopoulos B."/>
            <person name="Barry K.W."/>
            <person name="Bonito G."/>
            <person name="Buee M."/>
            <person name="Carver A."/>
            <person name="Chen C."/>
            <person name="Cichocki N."/>
            <person name="Clum A."/>
            <person name="Culley D."/>
            <person name="Crous P.W."/>
            <person name="Fauchery L."/>
            <person name="Girlanda M."/>
            <person name="Hayes R.D."/>
            <person name="Keri Z."/>
            <person name="LaButti K."/>
            <person name="Lipzen A."/>
            <person name="Lombard V."/>
            <person name="Magnuson J."/>
            <person name="Maillard F."/>
            <person name="Murat C."/>
            <person name="Nolan M."/>
            <person name="Ohm R.A."/>
            <person name="Pangilinan J."/>
            <person name="Pereira M.F."/>
            <person name="Perotto S."/>
            <person name="Peter M."/>
            <person name="Pfister S."/>
            <person name="Riley R."/>
            <person name="Sitrit Y."/>
            <person name="Stielow J.B."/>
            <person name="Szollosi G."/>
            <person name="Zifcakova L."/>
            <person name="Stursova M."/>
            <person name="Spatafora J.W."/>
            <person name="Tedersoo L."/>
            <person name="Vaario L.M."/>
            <person name="Yamada A."/>
            <person name="Yan M."/>
            <person name="Wang P."/>
            <person name="Xu J."/>
            <person name="Bruns T."/>
            <person name="Baldrian P."/>
            <person name="Vilgalys R."/>
            <person name="Dunand C."/>
            <person name="Henrissat B."/>
            <person name="Grigoriev I.V."/>
            <person name="Hibbett D."/>
            <person name="Nagy L.G."/>
            <person name="Martin F.M."/>
        </authorList>
    </citation>
    <scope>NUCLEOTIDE SEQUENCE</scope>
    <source>
        <strain evidence="1">BED1</strain>
    </source>
</reference>
<keyword evidence="2" id="KW-1185">Reference proteome</keyword>
<proteinExistence type="predicted"/>
<dbReference type="EMBL" id="WHUW01000076">
    <property type="protein sequence ID" value="KAF8427987.1"/>
    <property type="molecule type" value="Genomic_DNA"/>
</dbReference>
<gene>
    <name evidence="1" type="ORF">L210DRAFT_3564689</name>
</gene>
<dbReference type="Proteomes" id="UP001194468">
    <property type="component" value="Unassembled WGS sequence"/>
</dbReference>
<sequence length="67" mass="7728">MMCTILTEINIRAVHRLTAFLAELAGCRTWADSPKKANTSRVLLNHVHVRTSRLCFHRACCCDRCRR</sequence>
<protein>
    <submittedName>
        <fullName evidence="1">Uncharacterized protein</fullName>
    </submittedName>
</protein>
<reference evidence="1" key="1">
    <citation type="submission" date="2019-10" db="EMBL/GenBank/DDBJ databases">
        <authorList>
            <consortium name="DOE Joint Genome Institute"/>
            <person name="Kuo A."/>
            <person name="Miyauchi S."/>
            <person name="Kiss E."/>
            <person name="Drula E."/>
            <person name="Kohler A."/>
            <person name="Sanchez-Garcia M."/>
            <person name="Andreopoulos B."/>
            <person name="Barry K.W."/>
            <person name="Bonito G."/>
            <person name="Buee M."/>
            <person name="Carver A."/>
            <person name="Chen C."/>
            <person name="Cichocki N."/>
            <person name="Clum A."/>
            <person name="Culley D."/>
            <person name="Crous P.W."/>
            <person name="Fauchery L."/>
            <person name="Girlanda M."/>
            <person name="Hayes R."/>
            <person name="Keri Z."/>
            <person name="LaButti K."/>
            <person name="Lipzen A."/>
            <person name="Lombard V."/>
            <person name="Magnuson J."/>
            <person name="Maillard F."/>
            <person name="Morin E."/>
            <person name="Murat C."/>
            <person name="Nolan M."/>
            <person name="Ohm R."/>
            <person name="Pangilinan J."/>
            <person name="Pereira M."/>
            <person name="Perotto S."/>
            <person name="Peter M."/>
            <person name="Riley R."/>
            <person name="Sitrit Y."/>
            <person name="Stielow B."/>
            <person name="Szollosi G."/>
            <person name="Zifcakova L."/>
            <person name="Stursova M."/>
            <person name="Spatafora J.W."/>
            <person name="Tedersoo L."/>
            <person name="Vaario L.-M."/>
            <person name="Yamada A."/>
            <person name="Yan M."/>
            <person name="Wang P."/>
            <person name="Xu J."/>
            <person name="Bruns T."/>
            <person name="Baldrian P."/>
            <person name="Vilgalys R."/>
            <person name="Henrissat B."/>
            <person name="Grigoriev I.V."/>
            <person name="Hibbett D."/>
            <person name="Nagy L.G."/>
            <person name="Martin F.M."/>
        </authorList>
    </citation>
    <scope>NUCLEOTIDE SEQUENCE</scope>
    <source>
        <strain evidence="1">BED1</strain>
    </source>
</reference>